<dbReference type="PANTHER" id="PTHR21580">
    <property type="entry name" value="SHIPPO-1-RELATED"/>
    <property type="match status" value="1"/>
</dbReference>
<evidence type="ECO:0000313" key="2">
    <source>
        <dbReference type="EMBL" id="KAL3881415.1"/>
    </source>
</evidence>
<evidence type="ECO:0008006" key="4">
    <source>
        <dbReference type="Google" id="ProtNLM"/>
    </source>
</evidence>
<name>A0ABD3X6Q2_SINWO</name>
<feature type="region of interest" description="Disordered" evidence="1">
    <location>
        <begin position="168"/>
        <end position="207"/>
    </location>
</feature>
<feature type="compositionally biased region" description="Polar residues" evidence="1">
    <location>
        <begin position="178"/>
        <end position="192"/>
    </location>
</feature>
<protein>
    <recommendedName>
        <fullName evidence="4">Outer dense fiber protein 3</fullName>
    </recommendedName>
</protein>
<dbReference type="Proteomes" id="UP001634394">
    <property type="component" value="Unassembled WGS sequence"/>
</dbReference>
<keyword evidence="3" id="KW-1185">Reference proteome</keyword>
<feature type="compositionally biased region" description="Polar residues" evidence="1">
    <location>
        <begin position="31"/>
        <end position="43"/>
    </location>
</feature>
<dbReference type="EMBL" id="JBJQND010000003">
    <property type="protein sequence ID" value="KAL3881415.1"/>
    <property type="molecule type" value="Genomic_DNA"/>
</dbReference>
<gene>
    <name evidence="2" type="ORF">ACJMK2_027860</name>
</gene>
<accession>A0ABD3X6Q2</accession>
<organism evidence="2 3">
    <name type="scientific">Sinanodonta woodiana</name>
    <name type="common">Chinese pond mussel</name>
    <name type="synonym">Anodonta woodiana</name>
    <dbReference type="NCBI Taxonomy" id="1069815"/>
    <lineage>
        <taxon>Eukaryota</taxon>
        <taxon>Metazoa</taxon>
        <taxon>Spiralia</taxon>
        <taxon>Lophotrochozoa</taxon>
        <taxon>Mollusca</taxon>
        <taxon>Bivalvia</taxon>
        <taxon>Autobranchia</taxon>
        <taxon>Heteroconchia</taxon>
        <taxon>Palaeoheterodonta</taxon>
        <taxon>Unionida</taxon>
        <taxon>Unionoidea</taxon>
        <taxon>Unionidae</taxon>
        <taxon>Unioninae</taxon>
        <taxon>Sinanodonta</taxon>
    </lineage>
</organism>
<dbReference type="InterPro" id="IPR051291">
    <property type="entry name" value="CIMAP"/>
</dbReference>
<feature type="region of interest" description="Disordered" evidence="1">
    <location>
        <begin position="1"/>
        <end position="43"/>
    </location>
</feature>
<sequence>MIFKSYNNRPGPARYMLPTTIGRQDRDNTKRSSPAFSFGSRQWSMKNVSPGPAYAYDPSLGPKGKARNPSFSFGIRPKTPGWKVQKIVSPGPGAYNTDFPPLTQRKGPAYSISPRSRQRPLDVTPGPNTYSLPSTLGDHVVGMESGPGVSILPRNDYFHFAKDLAKSPGPARYEVKTPSVTKRSNPKFSITGRNRPPSPKNIVPGPGAYSPETVTTHVKSSPRYHIGVKHSDFMLPTLTLADVND</sequence>
<dbReference type="PANTHER" id="PTHR21580:SF28">
    <property type="entry name" value="BOREALIN N-TERMINAL DOMAIN-CONTAINING PROTEIN-RELATED"/>
    <property type="match status" value="1"/>
</dbReference>
<dbReference type="InterPro" id="IPR010736">
    <property type="entry name" value="SHIPPO-rpt"/>
</dbReference>
<reference evidence="2 3" key="1">
    <citation type="submission" date="2024-11" db="EMBL/GenBank/DDBJ databases">
        <title>Chromosome-level genome assembly of the freshwater bivalve Anodonta woodiana.</title>
        <authorList>
            <person name="Chen X."/>
        </authorList>
    </citation>
    <scope>NUCLEOTIDE SEQUENCE [LARGE SCALE GENOMIC DNA]</scope>
    <source>
        <strain evidence="2">MN2024</strain>
        <tissue evidence="2">Gills</tissue>
    </source>
</reference>
<comment type="caution">
    <text evidence="2">The sequence shown here is derived from an EMBL/GenBank/DDBJ whole genome shotgun (WGS) entry which is preliminary data.</text>
</comment>
<dbReference type="Pfam" id="PF07004">
    <property type="entry name" value="SHIPPO-rpt"/>
    <property type="match status" value="6"/>
</dbReference>
<proteinExistence type="predicted"/>
<evidence type="ECO:0000313" key="3">
    <source>
        <dbReference type="Proteomes" id="UP001634394"/>
    </source>
</evidence>
<evidence type="ECO:0000256" key="1">
    <source>
        <dbReference type="SAM" id="MobiDB-lite"/>
    </source>
</evidence>
<feature type="region of interest" description="Disordered" evidence="1">
    <location>
        <begin position="94"/>
        <end position="127"/>
    </location>
</feature>
<dbReference type="AlphaFoldDB" id="A0ABD3X6Q2"/>